<proteinExistence type="predicted"/>
<dbReference type="Proteomes" id="UP000805649">
    <property type="component" value="Unassembled WGS sequence"/>
</dbReference>
<dbReference type="EMBL" id="VUJX02000012">
    <property type="protein sequence ID" value="KAL0930041.1"/>
    <property type="molecule type" value="Genomic_DNA"/>
</dbReference>
<gene>
    <name evidence="1" type="ORF">CTRU02_214861</name>
</gene>
<reference evidence="1 2" key="1">
    <citation type="journal article" date="2020" name="Phytopathology">
        <title>Genome Sequence Resources of Colletotrichum truncatum, C. plurivorum, C. musicola, and C. sojae: Four Species Pathogenic to Soybean (Glycine max).</title>
        <authorList>
            <person name="Rogerio F."/>
            <person name="Boufleur T.R."/>
            <person name="Ciampi-Guillardi M."/>
            <person name="Sukno S.A."/>
            <person name="Thon M.R."/>
            <person name="Massola Junior N.S."/>
            <person name="Baroncelli R."/>
        </authorList>
    </citation>
    <scope>NUCLEOTIDE SEQUENCE [LARGE SCALE GENOMIC DNA]</scope>
    <source>
        <strain evidence="1 2">CMES1059</strain>
    </source>
</reference>
<name>A0ACC3YDW9_COLTU</name>
<sequence length="514" mass="57540">MAIMAFTFVGASLMGSIGMLLFLSISYMTGRWPFGKRPTMNVPTVSPRPNALFDFGLLLLQGYFEHPNKPYKIIGPTSDLILLPKQYASELGTYSSQQLSFGSAIHDFWMSKYTTWRYHLDDETGRQTLMGALRRDGQHVVSAIDEEIERGFKEWEDQFFQSSKDKGHINRNASDDGWVDISMNPCLRPLVNQAFGRVLIDAPLCRDADWVNAASGIGIKLMLAARDLRGLHAWLRPVVKHFLPNYRNLMAARRRLAERIAPLVKARLHQDSAVEEKSHDMIAYQLQHSKGWRATDVDFHVGQIFDNVFAGDSNDDTQLLQCIYDLASLPECQQTLRNEVRNVLGQGSNITLEALSRMPKVDSFMKEVVRTRPGTLTVVMARKALCDVQLSDGLVIPRGVTVAMPSFAINHDPALYGEDAADFKPFRFVTSDDSTPPSTAFESISGPGIDFGRGKASCPGRYISLWTMKVVLARFLLHYEVKLKPGSTRPKDIAAGVHRIADMVGNMLIRKVEA</sequence>
<evidence type="ECO:0000313" key="2">
    <source>
        <dbReference type="Proteomes" id="UP000805649"/>
    </source>
</evidence>
<organism evidence="1 2">
    <name type="scientific">Colletotrichum truncatum</name>
    <name type="common">Anthracnose fungus</name>
    <name type="synonym">Colletotrichum capsici</name>
    <dbReference type="NCBI Taxonomy" id="5467"/>
    <lineage>
        <taxon>Eukaryota</taxon>
        <taxon>Fungi</taxon>
        <taxon>Dikarya</taxon>
        <taxon>Ascomycota</taxon>
        <taxon>Pezizomycotina</taxon>
        <taxon>Sordariomycetes</taxon>
        <taxon>Hypocreomycetidae</taxon>
        <taxon>Glomerellales</taxon>
        <taxon>Glomerellaceae</taxon>
        <taxon>Colletotrichum</taxon>
        <taxon>Colletotrichum truncatum species complex</taxon>
    </lineage>
</organism>
<protein>
    <submittedName>
        <fullName evidence="1">Cytochrome P450</fullName>
    </submittedName>
</protein>
<accession>A0ACC3YDW9</accession>
<comment type="caution">
    <text evidence="1">The sequence shown here is derived from an EMBL/GenBank/DDBJ whole genome shotgun (WGS) entry which is preliminary data.</text>
</comment>
<keyword evidence="2" id="KW-1185">Reference proteome</keyword>
<evidence type="ECO:0000313" key="1">
    <source>
        <dbReference type="EMBL" id="KAL0930041.1"/>
    </source>
</evidence>